<evidence type="ECO:0000256" key="1">
    <source>
        <dbReference type="SAM" id="MobiDB-lite"/>
    </source>
</evidence>
<comment type="caution">
    <text evidence="2">The sequence shown here is derived from an EMBL/GenBank/DDBJ whole genome shotgun (WGS) entry which is preliminary data.</text>
</comment>
<evidence type="ECO:0000313" key="2">
    <source>
        <dbReference type="EMBL" id="KAH0743418.1"/>
    </source>
</evidence>
<gene>
    <name evidence="2" type="ORF">KY290_031411</name>
</gene>
<evidence type="ECO:0000313" key="3">
    <source>
        <dbReference type="Proteomes" id="UP000826656"/>
    </source>
</evidence>
<feature type="region of interest" description="Disordered" evidence="1">
    <location>
        <begin position="62"/>
        <end position="85"/>
    </location>
</feature>
<feature type="compositionally biased region" description="Basic and acidic residues" evidence="1">
    <location>
        <begin position="64"/>
        <end position="74"/>
    </location>
</feature>
<sequence length="208" mass="22933">MDEHQEEAQPTPSVAVHVQFTWSVKKALDEGLILMAAKNPHSARGKSFSAIDPITIHDVTSESDITRKGVHDNDEGGGEENLSDKGITKNIEDCLDACSDRKLNFTQRSIIRGMIIIGFGGDEMGKLLLILKAQGLTNLFLQGNKRRKTVREETRPFYINASGSPILISSVVSRMPVFLKADVISQILGIPNSSWCHYVKRECPTLDG</sequence>
<dbReference type="Proteomes" id="UP000826656">
    <property type="component" value="Unassembled WGS sequence"/>
</dbReference>
<dbReference type="EMBL" id="JAIVGD010000023">
    <property type="protein sequence ID" value="KAH0743418.1"/>
    <property type="molecule type" value="Genomic_DNA"/>
</dbReference>
<proteinExistence type="predicted"/>
<keyword evidence="3" id="KW-1185">Reference proteome</keyword>
<organism evidence="2 3">
    <name type="scientific">Solanum tuberosum</name>
    <name type="common">Potato</name>
    <dbReference type="NCBI Taxonomy" id="4113"/>
    <lineage>
        <taxon>Eukaryota</taxon>
        <taxon>Viridiplantae</taxon>
        <taxon>Streptophyta</taxon>
        <taxon>Embryophyta</taxon>
        <taxon>Tracheophyta</taxon>
        <taxon>Spermatophyta</taxon>
        <taxon>Magnoliopsida</taxon>
        <taxon>eudicotyledons</taxon>
        <taxon>Gunneridae</taxon>
        <taxon>Pentapetalae</taxon>
        <taxon>asterids</taxon>
        <taxon>lamiids</taxon>
        <taxon>Solanales</taxon>
        <taxon>Solanaceae</taxon>
        <taxon>Solanoideae</taxon>
        <taxon>Solaneae</taxon>
        <taxon>Solanum</taxon>
    </lineage>
</organism>
<name>A0ABQ7UAX3_SOLTU</name>
<accession>A0ABQ7UAX3</accession>
<reference evidence="2 3" key="1">
    <citation type="journal article" date="2021" name="bioRxiv">
        <title>Chromosome-scale and haplotype-resolved genome assembly of a tetraploid potato cultivar.</title>
        <authorList>
            <person name="Sun H."/>
            <person name="Jiao W.-B."/>
            <person name="Krause K."/>
            <person name="Campoy J.A."/>
            <person name="Goel M."/>
            <person name="Folz-Donahue K."/>
            <person name="Kukat C."/>
            <person name="Huettel B."/>
            <person name="Schneeberger K."/>
        </authorList>
    </citation>
    <scope>NUCLEOTIDE SEQUENCE [LARGE SCALE GENOMIC DNA]</scope>
    <source>
        <strain evidence="2">SolTubOtavaFocal</strain>
        <tissue evidence="2">Leaves</tissue>
    </source>
</reference>
<protein>
    <submittedName>
        <fullName evidence="2">Uncharacterized protein</fullName>
    </submittedName>
</protein>